<feature type="chain" id="PRO_5012839896" evidence="5">
    <location>
        <begin position="22"/>
        <end position="192"/>
    </location>
</feature>
<evidence type="ECO:0000259" key="6">
    <source>
        <dbReference type="PROSITE" id="PS51352"/>
    </source>
</evidence>
<keyword evidence="8" id="KW-1185">Reference proteome</keyword>
<reference evidence="7 8" key="1">
    <citation type="submission" date="2017-01" db="EMBL/GenBank/DDBJ databases">
        <authorList>
            <person name="Mah S.A."/>
            <person name="Swanson W.J."/>
            <person name="Moy G.W."/>
            <person name="Vacquier V.D."/>
        </authorList>
    </citation>
    <scope>NUCLEOTIDE SEQUENCE [LARGE SCALE GENOMIC DNA]</scope>
    <source>
        <strain evidence="7 8">DSM 11589</strain>
    </source>
</reference>
<evidence type="ECO:0000256" key="1">
    <source>
        <dbReference type="ARBA" id="ARBA00004196"/>
    </source>
</evidence>
<comment type="subcellular location">
    <subcellularLocation>
        <location evidence="1">Cell envelope</location>
    </subcellularLocation>
</comment>
<dbReference type="GO" id="GO:0015036">
    <property type="term" value="F:disulfide oxidoreductase activity"/>
    <property type="evidence" value="ECO:0007669"/>
    <property type="project" value="UniProtKB-ARBA"/>
</dbReference>
<dbReference type="GO" id="GO:0016209">
    <property type="term" value="F:antioxidant activity"/>
    <property type="evidence" value="ECO:0007669"/>
    <property type="project" value="InterPro"/>
</dbReference>
<keyword evidence="2" id="KW-0201">Cytochrome c-type biogenesis</keyword>
<feature type="signal peptide" evidence="5">
    <location>
        <begin position="1"/>
        <end position="21"/>
    </location>
</feature>
<name>A0A1N7JAC9_9PROT</name>
<evidence type="ECO:0000256" key="4">
    <source>
        <dbReference type="ARBA" id="ARBA00023284"/>
    </source>
</evidence>
<keyword evidence="5" id="KW-0732">Signal</keyword>
<dbReference type="CDD" id="cd02966">
    <property type="entry name" value="TlpA_like_family"/>
    <property type="match status" value="1"/>
</dbReference>
<evidence type="ECO:0000313" key="8">
    <source>
        <dbReference type="Proteomes" id="UP000185678"/>
    </source>
</evidence>
<dbReference type="GO" id="GO:0016853">
    <property type="term" value="F:isomerase activity"/>
    <property type="evidence" value="ECO:0007669"/>
    <property type="project" value="UniProtKB-KW"/>
</dbReference>
<dbReference type="InterPro" id="IPR017937">
    <property type="entry name" value="Thioredoxin_CS"/>
</dbReference>
<feature type="domain" description="Thioredoxin" evidence="6">
    <location>
        <begin position="46"/>
        <end position="188"/>
    </location>
</feature>
<dbReference type="AlphaFoldDB" id="A0A1N7JAC9"/>
<dbReference type="GO" id="GO:0030313">
    <property type="term" value="C:cell envelope"/>
    <property type="evidence" value="ECO:0007669"/>
    <property type="project" value="UniProtKB-SubCell"/>
</dbReference>
<keyword evidence="4" id="KW-0676">Redox-active center</keyword>
<accession>A0A1N7JAC9</accession>
<dbReference type="InterPro" id="IPR036249">
    <property type="entry name" value="Thioredoxin-like_sf"/>
</dbReference>
<dbReference type="Pfam" id="PF00578">
    <property type="entry name" value="AhpC-TSA"/>
    <property type="match status" value="1"/>
</dbReference>
<dbReference type="STRING" id="80876.SAMN05421779_10229"/>
<keyword evidence="7" id="KW-0413">Isomerase</keyword>
<keyword evidence="3" id="KW-1015">Disulfide bond</keyword>
<dbReference type="Gene3D" id="3.40.30.10">
    <property type="entry name" value="Glutaredoxin"/>
    <property type="match status" value="1"/>
</dbReference>
<evidence type="ECO:0000313" key="7">
    <source>
        <dbReference type="EMBL" id="SIS46278.1"/>
    </source>
</evidence>
<sequence>MLAIVTIVAAVASLMGGEAHAQTPEQACSLATTPLLPTTINRLIETKPPCQMPDLAFSDGDNRPLKLSSFRGKVVLLNLWATWCPPCVKEMPSLDRLQSKLGGERFAVVAISQDKGGAGVVVPWLATNRLTHLTAYLDPQSTISQTLQTPGLPVSMVLDAEGREVARLFGKTEWDAPEMIARLQALISASPK</sequence>
<dbReference type="SUPFAM" id="SSF52833">
    <property type="entry name" value="Thioredoxin-like"/>
    <property type="match status" value="1"/>
</dbReference>
<evidence type="ECO:0000256" key="2">
    <source>
        <dbReference type="ARBA" id="ARBA00022748"/>
    </source>
</evidence>
<dbReference type="PANTHER" id="PTHR42852">
    <property type="entry name" value="THIOL:DISULFIDE INTERCHANGE PROTEIN DSBE"/>
    <property type="match status" value="1"/>
</dbReference>
<dbReference type="PROSITE" id="PS00194">
    <property type="entry name" value="THIOREDOXIN_1"/>
    <property type="match status" value="1"/>
</dbReference>
<gene>
    <name evidence="7" type="ORF">SAMN05421779_10229</name>
</gene>
<dbReference type="InterPro" id="IPR050553">
    <property type="entry name" value="Thioredoxin_ResA/DsbE_sf"/>
</dbReference>
<dbReference type="InterPro" id="IPR013766">
    <property type="entry name" value="Thioredoxin_domain"/>
</dbReference>
<proteinExistence type="predicted"/>
<dbReference type="GO" id="GO:0017004">
    <property type="term" value="P:cytochrome complex assembly"/>
    <property type="evidence" value="ECO:0007669"/>
    <property type="project" value="UniProtKB-KW"/>
</dbReference>
<dbReference type="Proteomes" id="UP000185678">
    <property type="component" value="Unassembled WGS sequence"/>
</dbReference>
<organism evidence="7 8">
    <name type="scientific">Insolitispirillum peregrinum</name>
    <dbReference type="NCBI Taxonomy" id="80876"/>
    <lineage>
        <taxon>Bacteria</taxon>
        <taxon>Pseudomonadati</taxon>
        <taxon>Pseudomonadota</taxon>
        <taxon>Alphaproteobacteria</taxon>
        <taxon>Rhodospirillales</taxon>
        <taxon>Novispirillaceae</taxon>
        <taxon>Insolitispirillum</taxon>
    </lineage>
</organism>
<evidence type="ECO:0000256" key="5">
    <source>
        <dbReference type="SAM" id="SignalP"/>
    </source>
</evidence>
<dbReference type="PROSITE" id="PS51352">
    <property type="entry name" value="THIOREDOXIN_2"/>
    <property type="match status" value="1"/>
</dbReference>
<protein>
    <submittedName>
        <fullName evidence="7">Thiol-disulfide isomerase or thioredoxin</fullName>
    </submittedName>
</protein>
<evidence type="ECO:0000256" key="3">
    <source>
        <dbReference type="ARBA" id="ARBA00023157"/>
    </source>
</evidence>
<dbReference type="EMBL" id="FTOA01000002">
    <property type="protein sequence ID" value="SIS46278.1"/>
    <property type="molecule type" value="Genomic_DNA"/>
</dbReference>
<dbReference type="PANTHER" id="PTHR42852:SF6">
    <property type="entry name" value="THIOL:DISULFIDE INTERCHANGE PROTEIN DSBE"/>
    <property type="match status" value="1"/>
</dbReference>
<dbReference type="InterPro" id="IPR000866">
    <property type="entry name" value="AhpC/TSA"/>
</dbReference>